<evidence type="ECO:0000313" key="1">
    <source>
        <dbReference type="EMBL" id="GGU88110.1"/>
    </source>
</evidence>
<dbReference type="Proteomes" id="UP000649573">
    <property type="component" value="Unassembled WGS sequence"/>
</dbReference>
<comment type="caution">
    <text evidence="1">The sequence shown here is derived from an EMBL/GenBank/DDBJ whole genome shotgun (WGS) entry which is preliminary data.</text>
</comment>
<protein>
    <submittedName>
        <fullName evidence="1">Uncharacterized protein</fullName>
    </submittedName>
</protein>
<reference evidence="2" key="1">
    <citation type="journal article" date="2019" name="Int. J. Syst. Evol. Microbiol.">
        <title>The Global Catalogue of Microorganisms (GCM) 10K type strain sequencing project: providing services to taxonomists for standard genome sequencing and annotation.</title>
        <authorList>
            <consortium name="The Broad Institute Genomics Platform"/>
            <consortium name="The Broad Institute Genome Sequencing Center for Infectious Disease"/>
            <person name="Wu L."/>
            <person name="Ma J."/>
        </authorList>
    </citation>
    <scope>NUCLEOTIDE SEQUENCE [LARGE SCALE GENOMIC DNA]</scope>
    <source>
        <strain evidence="2">JCM 3296</strain>
    </source>
</reference>
<proteinExistence type="predicted"/>
<accession>A0ABQ2VI31</accession>
<organism evidence="1 2">
    <name type="scientific">Lentzea flava</name>
    <dbReference type="NCBI Taxonomy" id="103732"/>
    <lineage>
        <taxon>Bacteria</taxon>
        <taxon>Bacillati</taxon>
        <taxon>Actinomycetota</taxon>
        <taxon>Actinomycetes</taxon>
        <taxon>Pseudonocardiales</taxon>
        <taxon>Pseudonocardiaceae</taxon>
        <taxon>Lentzea</taxon>
    </lineage>
</organism>
<keyword evidence="2" id="KW-1185">Reference proteome</keyword>
<evidence type="ECO:0000313" key="2">
    <source>
        <dbReference type="Proteomes" id="UP000649573"/>
    </source>
</evidence>
<dbReference type="EMBL" id="BMRE01000128">
    <property type="protein sequence ID" value="GGU88110.1"/>
    <property type="molecule type" value="Genomic_DNA"/>
</dbReference>
<gene>
    <name evidence="1" type="ORF">GCM10010178_92200</name>
</gene>
<name>A0ABQ2VI31_9PSEU</name>
<sequence length="161" mass="17313">MVGVLSREEIAVLRSYAAGVVRLADYGLKSCTWIAGRSEESGLWVPAEPVHDTRIVAIVKGHLPEGSLDWEVAWHAPDCLTASAAAARRAAATLPESGGVVVLESIEDVAAWCRLIGDVLAALDPYAEGRPREVQDAAQRTSDWLEALRQGIDQITPCRKA</sequence>